<keyword evidence="6" id="KW-1185">Reference proteome</keyword>
<dbReference type="EMBL" id="CP051142">
    <property type="protein sequence ID" value="QIX00873.1"/>
    <property type="molecule type" value="Genomic_DNA"/>
</dbReference>
<keyword evidence="2" id="KW-0496">Mitochondrion</keyword>
<evidence type="ECO:0000256" key="3">
    <source>
        <dbReference type="ARBA" id="ARBA00023136"/>
    </source>
</evidence>
<reference evidence="5 6" key="1">
    <citation type="journal article" date="2016" name="Sci. Rep.">
        <title>Peltaster fructicola genome reveals evolution from an invasive phytopathogen to an ectophytic parasite.</title>
        <authorList>
            <person name="Xu C."/>
            <person name="Chen H."/>
            <person name="Gleason M.L."/>
            <person name="Xu J.R."/>
            <person name="Liu H."/>
            <person name="Zhang R."/>
            <person name="Sun G."/>
        </authorList>
    </citation>
    <scope>NUCLEOTIDE SEQUENCE [LARGE SCALE GENOMIC DNA]</scope>
    <source>
        <strain evidence="5 6">LNHT1506</strain>
    </source>
</reference>
<organism evidence="5 6">
    <name type="scientific">Peltaster fructicola</name>
    <dbReference type="NCBI Taxonomy" id="286661"/>
    <lineage>
        <taxon>Eukaryota</taxon>
        <taxon>Fungi</taxon>
        <taxon>Dikarya</taxon>
        <taxon>Ascomycota</taxon>
        <taxon>Pezizomycotina</taxon>
        <taxon>Dothideomycetes</taxon>
        <taxon>Dothideomycetes incertae sedis</taxon>
        <taxon>Peltaster</taxon>
    </lineage>
</organism>
<evidence type="ECO:0000256" key="2">
    <source>
        <dbReference type="ARBA" id="ARBA00023128"/>
    </source>
</evidence>
<dbReference type="PANTHER" id="PTHR28074:SF1">
    <property type="entry name" value="ATP SYNTHASE SUBUNIT K, MITOCHONDRIAL"/>
    <property type="match status" value="1"/>
</dbReference>
<dbReference type="AlphaFoldDB" id="A0A6H0Y1J4"/>
<proteinExistence type="predicted"/>
<keyword evidence="4" id="KW-1133">Transmembrane helix</keyword>
<dbReference type="GO" id="GO:0015986">
    <property type="term" value="P:proton motive force-driven ATP synthesis"/>
    <property type="evidence" value="ECO:0007669"/>
    <property type="project" value="TreeGrafter"/>
</dbReference>
<dbReference type="PANTHER" id="PTHR28074">
    <property type="entry name" value="ATP SYNTHASE SUBUNIT K, MITOCHONDRIAL"/>
    <property type="match status" value="1"/>
</dbReference>
<name>A0A6H0Y1J4_9PEZI</name>
<evidence type="ECO:0000313" key="6">
    <source>
        <dbReference type="Proteomes" id="UP000503462"/>
    </source>
</evidence>
<dbReference type="OrthoDB" id="2094445at2759"/>
<evidence type="ECO:0008006" key="7">
    <source>
        <dbReference type="Google" id="ProtNLM"/>
    </source>
</evidence>
<comment type="subcellular location">
    <subcellularLocation>
        <location evidence="1">Mitochondrion membrane</location>
    </subcellularLocation>
</comment>
<dbReference type="GO" id="GO:0031966">
    <property type="term" value="C:mitochondrial membrane"/>
    <property type="evidence" value="ECO:0007669"/>
    <property type="project" value="UniProtKB-SubCell"/>
</dbReference>
<keyword evidence="4" id="KW-0812">Transmembrane</keyword>
<accession>A0A6H0Y1J4</accession>
<feature type="transmembrane region" description="Helical" evidence="4">
    <location>
        <begin position="12"/>
        <end position="32"/>
    </location>
</feature>
<dbReference type="Proteomes" id="UP000503462">
    <property type="component" value="Chromosome 4"/>
</dbReference>
<sequence>MVQYYQIFGSKVGSHYLAIGVLTTLFGGISLLSGGKKAAASDLPPINAASKDEENFVTQFLKEAEAKDAKAKH</sequence>
<keyword evidence="3 4" id="KW-0472">Membrane</keyword>
<protein>
    <recommendedName>
        <fullName evidence="7">ATP synthase subunit K, mitochondrial</fullName>
    </recommendedName>
</protein>
<evidence type="ECO:0000256" key="1">
    <source>
        <dbReference type="ARBA" id="ARBA00004325"/>
    </source>
</evidence>
<dbReference type="InterPro" id="IPR021278">
    <property type="entry name" value="ATP19"/>
</dbReference>
<evidence type="ECO:0000256" key="4">
    <source>
        <dbReference type="SAM" id="Phobius"/>
    </source>
</evidence>
<dbReference type="Pfam" id="PF11022">
    <property type="entry name" value="ATP19"/>
    <property type="match status" value="1"/>
</dbReference>
<gene>
    <name evidence="5" type="ORF">AMS68_006390</name>
</gene>
<evidence type="ECO:0000313" key="5">
    <source>
        <dbReference type="EMBL" id="QIX00873.1"/>
    </source>
</evidence>